<dbReference type="PANTHER" id="PTHR43692">
    <property type="entry name" value="UDP-N-ACETYLMURAMOYLALANINE--D-GLUTAMATE LIGASE"/>
    <property type="match status" value="1"/>
</dbReference>
<evidence type="ECO:0000256" key="3">
    <source>
        <dbReference type="ARBA" id="ARBA00022490"/>
    </source>
</evidence>
<protein>
    <submittedName>
        <fullName evidence="8">Unannotated protein</fullName>
    </submittedName>
</protein>
<dbReference type="GO" id="GO:0005737">
    <property type="term" value="C:cytoplasm"/>
    <property type="evidence" value="ECO:0007669"/>
    <property type="project" value="UniProtKB-SubCell"/>
</dbReference>
<evidence type="ECO:0000256" key="2">
    <source>
        <dbReference type="ARBA" id="ARBA00004752"/>
    </source>
</evidence>
<dbReference type="SUPFAM" id="SSF53244">
    <property type="entry name" value="MurD-like peptide ligases, peptide-binding domain"/>
    <property type="match status" value="1"/>
</dbReference>
<dbReference type="InterPro" id="IPR013221">
    <property type="entry name" value="Mur_ligase_cen"/>
</dbReference>
<dbReference type="PANTHER" id="PTHR43692:SF1">
    <property type="entry name" value="UDP-N-ACETYLMURAMOYLALANINE--D-GLUTAMATE LIGASE"/>
    <property type="match status" value="1"/>
</dbReference>
<keyword evidence="3" id="KW-0963">Cytoplasm</keyword>
<dbReference type="Gene3D" id="3.90.190.20">
    <property type="entry name" value="Mur ligase, C-terminal domain"/>
    <property type="match status" value="1"/>
</dbReference>
<dbReference type="InterPro" id="IPR036565">
    <property type="entry name" value="Mur-like_cat_sf"/>
</dbReference>
<dbReference type="GO" id="GO:0008360">
    <property type="term" value="P:regulation of cell shape"/>
    <property type="evidence" value="ECO:0007669"/>
    <property type="project" value="InterPro"/>
</dbReference>
<dbReference type="SUPFAM" id="SSF53623">
    <property type="entry name" value="MurD-like peptide ligases, catalytic domain"/>
    <property type="match status" value="1"/>
</dbReference>
<dbReference type="InterPro" id="IPR005762">
    <property type="entry name" value="MurD"/>
</dbReference>
<keyword evidence="6" id="KW-0067">ATP-binding</keyword>
<feature type="domain" description="Mur ligase central" evidence="7">
    <location>
        <begin position="133"/>
        <end position="261"/>
    </location>
</feature>
<evidence type="ECO:0000256" key="4">
    <source>
        <dbReference type="ARBA" id="ARBA00022598"/>
    </source>
</evidence>
<evidence type="ECO:0000313" key="8">
    <source>
        <dbReference type="EMBL" id="CAB4700873.1"/>
    </source>
</evidence>
<gene>
    <name evidence="8" type="ORF">UFOPK2582_00935</name>
</gene>
<keyword evidence="4" id="KW-0436">Ligase</keyword>
<comment type="subcellular location">
    <subcellularLocation>
        <location evidence="1">Cytoplasm</location>
    </subcellularLocation>
</comment>
<evidence type="ECO:0000256" key="1">
    <source>
        <dbReference type="ARBA" id="ARBA00004496"/>
    </source>
</evidence>
<dbReference type="InterPro" id="IPR036615">
    <property type="entry name" value="Mur_ligase_C_dom_sf"/>
</dbReference>
<keyword evidence="5" id="KW-0547">Nucleotide-binding</keyword>
<dbReference type="EMBL" id="CAEZXS010000101">
    <property type="protein sequence ID" value="CAB4700873.1"/>
    <property type="molecule type" value="Genomic_DNA"/>
</dbReference>
<comment type="pathway">
    <text evidence="2">Cell wall biogenesis; peptidoglycan biosynthesis.</text>
</comment>
<dbReference type="Pfam" id="PF08245">
    <property type="entry name" value="Mur_ligase_M"/>
    <property type="match status" value="1"/>
</dbReference>
<reference evidence="8" key="1">
    <citation type="submission" date="2020-05" db="EMBL/GenBank/DDBJ databases">
        <authorList>
            <person name="Chiriac C."/>
            <person name="Salcher M."/>
            <person name="Ghai R."/>
            <person name="Kavagutti S V."/>
        </authorList>
    </citation>
    <scope>NUCLEOTIDE SEQUENCE</scope>
</reference>
<accession>A0A6J6PUW1</accession>
<evidence type="ECO:0000259" key="7">
    <source>
        <dbReference type="Pfam" id="PF08245"/>
    </source>
</evidence>
<name>A0A6J6PUW1_9ZZZZ</name>
<organism evidence="8">
    <name type="scientific">freshwater metagenome</name>
    <dbReference type="NCBI Taxonomy" id="449393"/>
    <lineage>
        <taxon>unclassified sequences</taxon>
        <taxon>metagenomes</taxon>
        <taxon>ecological metagenomes</taxon>
    </lineage>
</organism>
<dbReference type="Gene3D" id="3.40.1190.10">
    <property type="entry name" value="Mur-like, catalytic domain"/>
    <property type="match status" value="1"/>
</dbReference>
<dbReference type="GO" id="GO:0008764">
    <property type="term" value="F:UDP-N-acetylmuramoylalanine-D-glutamate ligase activity"/>
    <property type="evidence" value="ECO:0007669"/>
    <property type="project" value="InterPro"/>
</dbReference>
<dbReference type="GO" id="GO:0005524">
    <property type="term" value="F:ATP binding"/>
    <property type="evidence" value="ECO:0007669"/>
    <property type="project" value="UniProtKB-KW"/>
</dbReference>
<evidence type="ECO:0000256" key="6">
    <source>
        <dbReference type="ARBA" id="ARBA00022840"/>
    </source>
</evidence>
<proteinExistence type="predicted"/>
<sequence length="454" mass="47163">MRLDDLTQQRVVLLGMGSDMQAALGAILAANPAEISLVDEAASQGSEMGSRASVHSGLHSELHGGSTVHATAEQLPLISIDEAVTTAQVFVRSPGFPKYLPQLVEAMERGALMTTPLDLWMGSLDPSQRVVAVTGTKGKTTTTDLIGHFAAEAGLRVGLAGNIGIPVFSADWDSAAPILVLEISSYQAADLQQVPSIAVLTSLTEDHLDWHGGVERYHADKLRVLSNNGTAAKVIIVSADSPEALAAAEPFDPVIVVPPQSAAALPQQRVQNAALAAEVVFQLGGGRMTEQQILAGAARSMPGRLDECPGPSASSSAAGIRFVDDALASNPSAAAAGLAWSRQQNLQTVLILGGAERGVAARPLAEEVSQWPAGQLVAVTLEENGRSMAERCGIEVVAAADSVQQAVQLGVNALADLSPATGILLFSPAAPTPRDAGNWQDRSASFRKAVLELR</sequence>
<evidence type="ECO:0000256" key="5">
    <source>
        <dbReference type="ARBA" id="ARBA00022741"/>
    </source>
</evidence>
<dbReference type="GO" id="GO:0051301">
    <property type="term" value="P:cell division"/>
    <property type="evidence" value="ECO:0007669"/>
    <property type="project" value="InterPro"/>
</dbReference>
<dbReference type="AlphaFoldDB" id="A0A6J6PUW1"/>